<organism evidence="3 4">
    <name type="scientific">Wickerhamomyces pijperi</name>
    <name type="common">Yeast</name>
    <name type="synonym">Pichia pijperi</name>
    <dbReference type="NCBI Taxonomy" id="599730"/>
    <lineage>
        <taxon>Eukaryota</taxon>
        <taxon>Fungi</taxon>
        <taxon>Dikarya</taxon>
        <taxon>Ascomycota</taxon>
        <taxon>Saccharomycotina</taxon>
        <taxon>Saccharomycetes</taxon>
        <taxon>Phaffomycetales</taxon>
        <taxon>Wickerhamomycetaceae</taxon>
        <taxon>Wickerhamomyces</taxon>
    </lineage>
</organism>
<proteinExistence type="predicted"/>
<keyword evidence="4" id="KW-1185">Reference proteome</keyword>
<accession>A0A9P8Q1Y4</accession>
<comment type="caution">
    <text evidence="3">The sequence shown here is derived from an EMBL/GenBank/DDBJ whole genome shotgun (WGS) entry which is preliminary data.</text>
</comment>
<reference evidence="3" key="2">
    <citation type="submission" date="2021-01" db="EMBL/GenBank/DDBJ databases">
        <authorList>
            <person name="Schikora-Tamarit M.A."/>
        </authorList>
    </citation>
    <scope>NUCLEOTIDE SEQUENCE</scope>
    <source>
        <strain evidence="3">CBS2887</strain>
    </source>
</reference>
<feature type="region of interest" description="Disordered" evidence="1">
    <location>
        <begin position="175"/>
        <end position="199"/>
    </location>
</feature>
<feature type="compositionally biased region" description="Acidic residues" evidence="1">
    <location>
        <begin position="175"/>
        <end position="184"/>
    </location>
</feature>
<protein>
    <submittedName>
        <fullName evidence="3">Uncharacterized protein</fullName>
    </submittedName>
</protein>
<dbReference type="Proteomes" id="UP000774326">
    <property type="component" value="Unassembled WGS sequence"/>
</dbReference>
<evidence type="ECO:0000313" key="3">
    <source>
        <dbReference type="EMBL" id="KAH3682493.1"/>
    </source>
</evidence>
<feature type="compositionally biased region" description="Basic and acidic residues" evidence="1">
    <location>
        <begin position="185"/>
        <end position="196"/>
    </location>
</feature>
<sequence length="504" mass="57863">MIFSQQIVTSLVMVMMTMSVSEAAWYSAEDKVCDPTGSNWSRYTGFRIHRHLVLKRILPPMDHYVTISRCNDGEVVYERIERAPSDIDISWDRPICLLKEGLKVTPGSKLKRPSNKETAGAKVKREEKGEEEEVLEGPLKHLMKIDDVPKKPHSLNPLKGPHFHPPHKDIVLDDDEDAEEEEETLEKRDAAGKPRTDSYLNGHIWSQKAKEKYISFVKSIQRLGGFMDVAGGTQNKNFEEIQPLDLKSFNEIGDLENLQCFKMARRKNFVNRRMTLGIPNSFVGGLFLCNISDEAKRLYLESLSTQDSQTLPFKFECDTSNAIPILPLLLDNMLNSWYTRENWGYRQRIPYLYTPSSLDYRFGTPAEFLGYKTPHLNNDLPSQAPGDRLHYDKWYEEIHVNEQYSLKTSSESESIDMVGTIVINTYLDMIEGIQKSLNASLRFDGKGSTTDLKQMSHVAVEDILLEMIPKINDTQKIEKYLKKIQSTWDSLNLTKEVFTYKLAS</sequence>
<keyword evidence="2" id="KW-0732">Signal</keyword>
<gene>
    <name evidence="3" type="ORF">WICPIJ_006523</name>
</gene>
<feature type="chain" id="PRO_5040213408" evidence="2">
    <location>
        <begin position="24"/>
        <end position="504"/>
    </location>
</feature>
<name>A0A9P8Q1Y4_WICPI</name>
<evidence type="ECO:0000313" key="4">
    <source>
        <dbReference type="Proteomes" id="UP000774326"/>
    </source>
</evidence>
<dbReference type="AlphaFoldDB" id="A0A9P8Q1Y4"/>
<dbReference type="OrthoDB" id="4024574at2759"/>
<reference evidence="3" key="1">
    <citation type="journal article" date="2021" name="Open Biol.">
        <title>Shared evolutionary footprints suggest mitochondrial oxidative damage underlies multiple complex I losses in fungi.</title>
        <authorList>
            <person name="Schikora-Tamarit M.A."/>
            <person name="Marcet-Houben M."/>
            <person name="Nosek J."/>
            <person name="Gabaldon T."/>
        </authorList>
    </citation>
    <scope>NUCLEOTIDE SEQUENCE</scope>
    <source>
        <strain evidence="3">CBS2887</strain>
    </source>
</reference>
<feature type="region of interest" description="Disordered" evidence="1">
    <location>
        <begin position="107"/>
        <end position="134"/>
    </location>
</feature>
<feature type="signal peptide" evidence="2">
    <location>
        <begin position="1"/>
        <end position="23"/>
    </location>
</feature>
<dbReference type="EMBL" id="JAEUBG010003672">
    <property type="protein sequence ID" value="KAH3682493.1"/>
    <property type="molecule type" value="Genomic_DNA"/>
</dbReference>
<evidence type="ECO:0000256" key="2">
    <source>
        <dbReference type="SAM" id="SignalP"/>
    </source>
</evidence>
<evidence type="ECO:0000256" key="1">
    <source>
        <dbReference type="SAM" id="MobiDB-lite"/>
    </source>
</evidence>